<keyword evidence="5" id="KW-1185">Reference proteome</keyword>
<dbReference type="InterPro" id="IPR002885">
    <property type="entry name" value="PPR_rpt"/>
</dbReference>
<feature type="domain" description="DYW" evidence="4">
    <location>
        <begin position="637"/>
        <end position="729"/>
    </location>
</feature>
<dbReference type="PANTHER" id="PTHR47926">
    <property type="entry name" value="PENTATRICOPEPTIDE REPEAT-CONTAINING PROTEIN"/>
    <property type="match status" value="1"/>
</dbReference>
<dbReference type="SUPFAM" id="SSF48452">
    <property type="entry name" value="TPR-like"/>
    <property type="match status" value="1"/>
</dbReference>
<dbReference type="InterPro" id="IPR011990">
    <property type="entry name" value="TPR-like_helical_dom_sf"/>
</dbReference>
<evidence type="ECO:0000256" key="3">
    <source>
        <dbReference type="PROSITE-ProRule" id="PRU00708"/>
    </source>
</evidence>
<sequence length="729" mass="81639">MSALAQTTLALPPNPSFTPNSAAYSTLFTALSTSTTITQLKQVHAQILRSKLDRSNPLLIKLVLSSCVLSPSLDYALSVFNQISNPPTQFCNKFLRELSRRAEPSKALLVYGKMRSEGLGGVDRFSFPPILKAVSRAEALTEGMEIHGVASKLGFDKDPFVQTGLVRMYAACGRIMEARLMFDKMSHRDVVTWSIMIDGYCQSGLFDCVFHLFEEMKSSSVEPDGMILSTVLSACGRAGNLGYGRAIHDFITENNVVLDSHLNSALVAMYASCGSMDLARQFYNKMSPKSLVASTAMVSGYSKLGQIEDARLIFNQLVEKDLICWSAMISGYAESDLPQEALRLFNEMQVLGIRPDQVTILSVISACAHLGALDQANWIHIYVDKNGFWGALPVNNALIDMYAKCGSLERAKGVFERMPRKNVISWTSMISAFAMHGDANNALSFFNRMKDENIEPNGVTFVGVLYACSHAGLVEEGRNFFASMIREYNLTPKHEHYGCMVDLFGRANLLREALEVVEAMPMAPNVVIWGSLMAACRIHGENELGEFAAKQLLELDPDHDGALVVLSNIYAKQKRWDDVRKVRNLMKNSGIFKERGYSRIELNNEVYEFLMGDRKHKQADQIYEKLDKVVSELKLVGYAPNTCSVLVDLEEEEKKEVVLWHSEKLALCYGLICDKNASSIRIVKNLRICEDCHTFMKLVSKVYGKEIVIRDRTRFHHYKDGVCSCKDYW</sequence>
<dbReference type="Gene3D" id="1.25.40.10">
    <property type="entry name" value="Tetratricopeptide repeat domain"/>
    <property type="match status" value="3"/>
</dbReference>
<proteinExistence type="inferred from homology"/>
<dbReference type="Proteomes" id="UP001652623">
    <property type="component" value="Chromosome 3"/>
</dbReference>
<evidence type="ECO:0000313" key="5">
    <source>
        <dbReference type="Proteomes" id="UP001652623"/>
    </source>
</evidence>
<accession>A0A6P4APS2</accession>
<organism evidence="5 6">
    <name type="scientific">Ziziphus jujuba</name>
    <name type="common">Chinese jujube</name>
    <name type="synonym">Ziziphus sativa</name>
    <dbReference type="NCBI Taxonomy" id="326968"/>
    <lineage>
        <taxon>Eukaryota</taxon>
        <taxon>Viridiplantae</taxon>
        <taxon>Streptophyta</taxon>
        <taxon>Embryophyta</taxon>
        <taxon>Tracheophyta</taxon>
        <taxon>Spermatophyta</taxon>
        <taxon>Magnoliopsida</taxon>
        <taxon>eudicotyledons</taxon>
        <taxon>Gunneridae</taxon>
        <taxon>Pentapetalae</taxon>
        <taxon>rosids</taxon>
        <taxon>fabids</taxon>
        <taxon>Rosales</taxon>
        <taxon>Rhamnaceae</taxon>
        <taxon>Paliureae</taxon>
        <taxon>Ziziphus</taxon>
    </lineage>
</organism>
<dbReference type="GO" id="GO:0003723">
    <property type="term" value="F:RNA binding"/>
    <property type="evidence" value="ECO:0007669"/>
    <property type="project" value="InterPro"/>
</dbReference>
<dbReference type="Pfam" id="PF20431">
    <property type="entry name" value="E_motif"/>
    <property type="match status" value="1"/>
</dbReference>
<dbReference type="InterPro" id="IPR046848">
    <property type="entry name" value="E_motif"/>
</dbReference>
<dbReference type="GeneID" id="107423183"/>
<name>A0A6P4APS2_ZIZJJ</name>
<dbReference type="KEGG" id="zju:107423183"/>
<feature type="repeat" description="PPR" evidence="3">
    <location>
        <begin position="189"/>
        <end position="223"/>
    </location>
</feature>
<dbReference type="PANTHER" id="PTHR47926:SF347">
    <property type="entry name" value="PENTATRICOPEPTIDE REPEAT-CONTAINING PROTEIN"/>
    <property type="match status" value="1"/>
</dbReference>
<dbReference type="InterPro" id="IPR046960">
    <property type="entry name" value="PPR_At4g14850-like_plant"/>
</dbReference>
<evidence type="ECO:0000259" key="4">
    <source>
        <dbReference type="Pfam" id="PF14432"/>
    </source>
</evidence>
<feature type="repeat" description="PPR" evidence="3">
    <location>
        <begin position="321"/>
        <end position="355"/>
    </location>
</feature>
<dbReference type="GO" id="GO:0008270">
    <property type="term" value="F:zinc ion binding"/>
    <property type="evidence" value="ECO:0007669"/>
    <property type="project" value="InterPro"/>
</dbReference>
<dbReference type="GO" id="GO:0009451">
    <property type="term" value="P:RNA modification"/>
    <property type="evidence" value="ECO:0007669"/>
    <property type="project" value="InterPro"/>
</dbReference>
<keyword evidence="2" id="KW-0677">Repeat</keyword>
<evidence type="ECO:0000313" key="6">
    <source>
        <dbReference type="RefSeq" id="XP_015888199.2"/>
    </source>
</evidence>
<dbReference type="Pfam" id="PF13041">
    <property type="entry name" value="PPR_2"/>
    <property type="match status" value="3"/>
</dbReference>
<evidence type="ECO:0000256" key="2">
    <source>
        <dbReference type="ARBA" id="ARBA00022737"/>
    </source>
</evidence>
<dbReference type="RefSeq" id="XP_015888199.2">
    <property type="nucleotide sequence ID" value="XM_016032713.4"/>
</dbReference>
<evidence type="ECO:0000256" key="1">
    <source>
        <dbReference type="ARBA" id="ARBA00006643"/>
    </source>
</evidence>
<gene>
    <name evidence="6" type="primary">LOC107423183</name>
</gene>
<dbReference type="InParanoid" id="A0A6P4APS2"/>
<reference evidence="6" key="1">
    <citation type="submission" date="2025-08" db="UniProtKB">
        <authorList>
            <consortium name="RefSeq"/>
        </authorList>
    </citation>
    <scope>IDENTIFICATION</scope>
    <source>
        <tissue evidence="6">Seedling</tissue>
    </source>
</reference>
<dbReference type="SMR" id="A0A6P4APS2"/>
<dbReference type="PROSITE" id="PS51375">
    <property type="entry name" value="PPR"/>
    <property type="match status" value="3"/>
</dbReference>
<dbReference type="Pfam" id="PF14432">
    <property type="entry name" value="DYW_deaminase"/>
    <property type="match status" value="1"/>
</dbReference>
<dbReference type="AlphaFoldDB" id="A0A6P4APS2"/>
<feature type="repeat" description="PPR" evidence="3">
    <location>
        <begin position="422"/>
        <end position="456"/>
    </location>
</feature>
<protein>
    <submittedName>
        <fullName evidence="6">Pentatricopeptide repeat-containing protein At4g14820</fullName>
    </submittedName>
</protein>
<comment type="similarity">
    <text evidence="1">Belongs to the PPR family. PCMP-H subfamily.</text>
</comment>
<dbReference type="Pfam" id="PF01535">
    <property type="entry name" value="PPR"/>
    <property type="match status" value="1"/>
</dbReference>
<dbReference type="InterPro" id="IPR032867">
    <property type="entry name" value="DYW_dom"/>
</dbReference>
<dbReference type="NCBIfam" id="TIGR00756">
    <property type="entry name" value="PPR"/>
    <property type="match status" value="5"/>
</dbReference>
<dbReference type="FunCoup" id="A0A6P4APS2">
    <property type="interactions" value="6"/>
</dbReference>